<proteinExistence type="predicted"/>
<keyword evidence="2" id="KW-1185">Reference proteome</keyword>
<gene>
    <name evidence="1" type="ORF">EJ03DRAFT_326417</name>
</gene>
<organism evidence="1 2">
    <name type="scientific">Teratosphaeria nubilosa</name>
    <dbReference type="NCBI Taxonomy" id="161662"/>
    <lineage>
        <taxon>Eukaryota</taxon>
        <taxon>Fungi</taxon>
        <taxon>Dikarya</taxon>
        <taxon>Ascomycota</taxon>
        <taxon>Pezizomycotina</taxon>
        <taxon>Dothideomycetes</taxon>
        <taxon>Dothideomycetidae</taxon>
        <taxon>Mycosphaerellales</taxon>
        <taxon>Teratosphaeriaceae</taxon>
        <taxon>Teratosphaeria</taxon>
    </lineage>
</organism>
<evidence type="ECO:0000313" key="2">
    <source>
        <dbReference type="Proteomes" id="UP000799436"/>
    </source>
</evidence>
<accession>A0A6G1LED3</accession>
<dbReference type="AlphaFoldDB" id="A0A6G1LED3"/>
<dbReference type="Proteomes" id="UP000799436">
    <property type="component" value="Unassembled WGS sequence"/>
</dbReference>
<protein>
    <submittedName>
        <fullName evidence="1">Uncharacterized protein</fullName>
    </submittedName>
</protein>
<sequence length="72" mass="8173">MPSLSLTIGCFSRQLTPSWSRRVVLPLNHEHLEMVRTPLLGYSSLGSWYLQMKFQVLLEFLGILGGVLRAKV</sequence>
<reference evidence="1" key="1">
    <citation type="journal article" date="2020" name="Stud. Mycol.">
        <title>101 Dothideomycetes genomes: a test case for predicting lifestyles and emergence of pathogens.</title>
        <authorList>
            <person name="Haridas S."/>
            <person name="Albert R."/>
            <person name="Binder M."/>
            <person name="Bloem J."/>
            <person name="Labutti K."/>
            <person name="Salamov A."/>
            <person name="Andreopoulos B."/>
            <person name="Baker S."/>
            <person name="Barry K."/>
            <person name="Bills G."/>
            <person name="Bluhm B."/>
            <person name="Cannon C."/>
            <person name="Castanera R."/>
            <person name="Culley D."/>
            <person name="Daum C."/>
            <person name="Ezra D."/>
            <person name="Gonzalez J."/>
            <person name="Henrissat B."/>
            <person name="Kuo A."/>
            <person name="Liang C."/>
            <person name="Lipzen A."/>
            <person name="Lutzoni F."/>
            <person name="Magnuson J."/>
            <person name="Mondo S."/>
            <person name="Nolan M."/>
            <person name="Ohm R."/>
            <person name="Pangilinan J."/>
            <person name="Park H.-J."/>
            <person name="Ramirez L."/>
            <person name="Alfaro M."/>
            <person name="Sun H."/>
            <person name="Tritt A."/>
            <person name="Yoshinaga Y."/>
            <person name="Zwiers L.-H."/>
            <person name="Turgeon B."/>
            <person name="Goodwin S."/>
            <person name="Spatafora J."/>
            <person name="Crous P."/>
            <person name="Grigoriev I."/>
        </authorList>
    </citation>
    <scope>NUCLEOTIDE SEQUENCE</scope>
    <source>
        <strain evidence="1">CBS 116005</strain>
    </source>
</reference>
<dbReference type="EMBL" id="ML995825">
    <property type="protein sequence ID" value="KAF2770524.1"/>
    <property type="molecule type" value="Genomic_DNA"/>
</dbReference>
<evidence type="ECO:0000313" key="1">
    <source>
        <dbReference type="EMBL" id="KAF2770524.1"/>
    </source>
</evidence>
<name>A0A6G1LED3_9PEZI</name>